<dbReference type="EMBL" id="CP011924">
    <property type="protein sequence ID" value="ATD08536.1"/>
    <property type="molecule type" value="Genomic_DNA"/>
</dbReference>
<dbReference type="PANTHER" id="PTHR30037:SF3">
    <property type="entry name" value="BLR0857 PROTEIN"/>
    <property type="match status" value="1"/>
</dbReference>
<organism evidence="1 2">
    <name type="scientific">Pseudoalteromonas piscicida</name>
    <dbReference type="NCBI Taxonomy" id="43662"/>
    <lineage>
        <taxon>Bacteria</taxon>
        <taxon>Pseudomonadati</taxon>
        <taxon>Pseudomonadota</taxon>
        <taxon>Gammaproteobacteria</taxon>
        <taxon>Alteromonadales</taxon>
        <taxon>Pseudoalteromonadaceae</taxon>
        <taxon>Pseudoalteromonas</taxon>
    </lineage>
</organism>
<dbReference type="InterPro" id="IPR005019">
    <property type="entry name" value="Adenine_glyco"/>
</dbReference>
<reference evidence="1 2" key="1">
    <citation type="submission" date="2015-06" db="EMBL/GenBank/DDBJ databases">
        <authorList>
            <person name="Xie B.-B."/>
            <person name="Rong J.-C."/>
            <person name="Qin Q.-L."/>
            <person name="Zhang Y.-Z."/>
        </authorList>
    </citation>
    <scope>NUCLEOTIDE SEQUENCE [LARGE SCALE GENOMIC DNA]</scope>
    <source>
        <strain evidence="1 2">JCM 20779</strain>
    </source>
</reference>
<accession>A0ABM6NI65</accession>
<name>A0ABM6NI65_PSEO7</name>
<sequence length="228" mass="26386">MSMKVFEKIYHRAAERKGSEVALKAKLSQPLSTASLLALSDDQWLEEFTRKIFQSGFYWAVVDNKWDGFREVFWQFSIEKLLMMSPEMYEQRSQDERIIRNAKKVKSIADNCHMIFEVQQQHGRFSEFVANWPEDNIVGLWLYLKKHGSRLGGNTGPYALRVLGKDTFLLSKDVETVLRAEEIIDGGLQSQKSLQATQQFFNEMRQYSGLSLQELSQIVSMSVGDNIR</sequence>
<dbReference type="PANTHER" id="PTHR30037">
    <property type="entry name" value="DNA-3-METHYLADENINE GLYCOSYLASE 1"/>
    <property type="match status" value="1"/>
</dbReference>
<dbReference type="Pfam" id="PF03352">
    <property type="entry name" value="Adenine_glyco"/>
    <property type="match status" value="1"/>
</dbReference>
<proteinExistence type="predicted"/>
<dbReference type="Proteomes" id="UP000016521">
    <property type="component" value="Chromosome I"/>
</dbReference>
<keyword evidence="2" id="KW-1185">Reference proteome</keyword>
<gene>
    <name evidence="1" type="ORF">PPIS_a3820</name>
</gene>
<protein>
    <recommendedName>
        <fullName evidence="3">3-methyladenine DNA glycosylase</fullName>
    </recommendedName>
</protein>
<evidence type="ECO:0008006" key="3">
    <source>
        <dbReference type="Google" id="ProtNLM"/>
    </source>
</evidence>
<dbReference type="Gene3D" id="1.10.340.30">
    <property type="entry name" value="Hypothetical protein, domain 2"/>
    <property type="match status" value="1"/>
</dbReference>
<evidence type="ECO:0000313" key="1">
    <source>
        <dbReference type="EMBL" id="ATD08536.1"/>
    </source>
</evidence>
<dbReference type="InterPro" id="IPR011257">
    <property type="entry name" value="DNA_glycosylase"/>
</dbReference>
<dbReference type="SUPFAM" id="SSF48150">
    <property type="entry name" value="DNA-glycosylase"/>
    <property type="match status" value="1"/>
</dbReference>
<dbReference type="InterPro" id="IPR052891">
    <property type="entry name" value="DNA-3mA_glycosylase"/>
</dbReference>
<evidence type="ECO:0000313" key="2">
    <source>
        <dbReference type="Proteomes" id="UP000016521"/>
    </source>
</evidence>